<proteinExistence type="predicted"/>
<protein>
    <submittedName>
        <fullName evidence="2">Uncharacterized protein</fullName>
    </submittedName>
</protein>
<sequence length="319" mass="33670">MVPPTASSPSPLAGRVAIVTGASRGIGRAIALRLAQEGMHIVIAAKSTTPHPTLPGTIYTVAEEVRRAGVRALPLAVDVRDDAAVAAMATRTLSVFGRIDALVCNSGALWWRDVADTPLSRYDLVHSVNARGAFACVRAVLPAMRAAGFGRIIVMSPPMEGMARWTKGKAAYLISKWGMTILALGAGAELAGSGVTVNALWPATLVESYATKNFGLGRRGQWRKADIVADAVERLVAEVEGAGGGPGGALTTGEALIDEEYLRRRGWADGDFVRYRCEAGVEPPKAWPPPEVEAWATEGDAADRPPGVQRGEGKIRSRL</sequence>
<reference evidence="2 3" key="1">
    <citation type="submission" date="2017-03" db="EMBL/GenBank/DDBJ databases">
        <title>WGS assembly of Porphyra umbilicalis.</title>
        <authorList>
            <person name="Brawley S.H."/>
            <person name="Blouin N.A."/>
            <person name="Ficko-Blean E."/>
            <person name="Wheeler G.L."/>
            <person name="Lohr M."/>
            <person name="Goodson H.V."/>
            <person name="Jenkins J.W."/>
            <person name="Blaby-Haas C.E."/>
            <person name="Helliwell K.E."/>
            <person name="Chan C."/>
            <person name="Marriage T."/>
            <person name="Bhattacharya D."/>
            <person name="Klein A.S."/>
            <person name="Badis Y."/>
            <person name="Brodie J."/>
            <person name="Cao Y."/>
            <person name="Collen J."/>
            <person name="Dittami S.M."/>
            <person name="Gachon C.M."/>
            <person name="Green B.R."/>
            <person name="Karpowicz S."/>
            <person name="Kim J.W."/>
            <person name="Kudahl U."/>
            <person name="Lin S."/>
            <person name="Michel G."/>
            <person name="Mittag M."/>
            <person name="Olson B.J."/>
            <person name="Pangilinan J."/>
            <person name="Peng Y."/>
            <person name="Qiu H."/>
            <person name="Shu S."/>
            <person name="Singer J.T."/>
            <person name="Smith A.G."/>
            <person name="Sprecher B.N."/>
            <person name="Wagner V."/>
            <person name="Wang W."/>
            <person name="Wang Z.-Y."/>
            <person name="Yan J."/>
            <person name="Yarish C."/>
            <person name="Zoeuner-Riek S."/>
            <person name="Zhuang Y."/>
            <person name="Zou Y."/>
            <person name="Lindquist E.A."/>
            <person name="Grimwood J."/>
            <person name="Barry K."/>
            <person name="Rokhsar D.S."/>
            <person name="Schmutz J."/>
            <person name="Stiller J.W."/>
            <person name="Grossman A.R."/>
            <person name="Prochnik S.E."/>
        </authorList>
    </citation>
    <scope>NUCLEOTIDE SEQUENCE [LARGE SCALE GENOMIC DNA]</scope>
    <source>
        <strain evidence="2">4086291</strain>
    </source>
</reference>
<keyword evidence="3" id="KW-1185">Reference proteome</keyword>
<dbReference type="InterPro" id="IPR036291">
    <property type="entry name" value="NAD(P)-bd_dom_sf"/>
</dbReference>
<dbReference type="PANTHER" id="PTHR42808">
    <property type="entry name" value="HYDROXYSTEROID DEHYDROGENASE-LIKE PROTEIN 2"/>
    <property type="match status" value="1"/>
</dbReference>
<evidence type="ECO:0000256" key="1">
    <source>
        <dbReference type="SAM" id="MobiDB-lite"/>
    </source>
</evidence>
<accession>A0A1X6NUF2</accession>
<evidence type="ECO:0000313" key="2">
    <source>
        <dbReference type="EMBL" id="OSX72195.1"/>
    </source>
</evidence>
<dbReference type="EMBL" id="KV919078">
    <property type="protein sequence ID" value="OSX72195.1"/>
    <property type="molecule type" value="Genomic_DNA"/>
</dbReference>
<dbReference type="AlphaFoldDB" id="A0A1X6NUF2"/>
<dbReference type="OrthoDB" id="5327538at2759"/>
<dbReference type="Proteomes" id="UP000218209">
    <property type="component" value="Unassembled WGS sequence"/>
</dbReference>
<dbReference type="InterPro" id="IPR002347">
    <property type="entry name" value="SDR_fam"/>
</dbReference>
<dbReference type="PRINTS" id="PR00081">
    <property type="entry name" value="GDHRDH"/>
</dbReference>
<dbReference type="NCBIfam" id="NF006133">
    <property type="entry name" value="PRK08278.1"/>
    <property type="match status" value="1"/>
</dbReference>
<dbReference type="InterPro" id="IPR051935">
    <property type="entry name" value="HSDL2"/>
</dbReference>
<dbReference type="Pfam" id="PF00106">
    <property type="entry name" value="adh_short"/>
    <property type="match status" value="1"/>
</dbReference>
<dbReference type="Gene3D" id="3.40.50.720">
    <property type="entry name" value="NAD(P)-binding Rossmann-like Domain"/>
    <property type="match status" value="1"/>
</dbReference>
<feature type="region of interest" description="Disordered" evidence="1">
    <location>
        <begin position="283"/>
        <end position="319"/>
    </location>
</feature>
<evidence type="ECO:0000313" key="3">
    <source>
        <dbReference type="Proteomes" id="UP000218209"/>
    </source>
</evidence>
<dbReference type="SUPFAM" id="SSF51735">
    <property type="entry name" value="NAD(P)-binding Rossmann-fold domains"/>
    <property type="match status" value="1"/>
</dbReference>
<gene>
    <name evidence="2" type="ORF">BU14_0459s0016</name>
</gene>
<dbReference type="PANTHER" id="PTHR42808:SF4">
    <property type="entry name" value="SHORT CHAIN DEHYDROGENASE"/>
    <property type="match status" value="1"/>
</dbReference>
<name>A0A1X6NUF2_PORUM</name>
<organism evidence="2 3">
    <name type="scientific">Porphyra umbilicalis</name>
    <name type="common">Purple laver</name>
    <name type="synonym">Red alga</name>
    <dbReference type="NCBI Taxonomy" id="2786"/>
    <lineage>
        <taxon>Eukaryota</taxon>
        <taxon>Rhodophyta</taxon>
        <taxon>Bangiophyceae</taxon>
        <taxon>Bangiales</taxon>
        <taxon>Bangiaceae</taxon>
        <taxon>Porphyra</taxon>
    </lineage>
</organism>